<keyword evidence="6" id="KW-0067">ATP-binding</keyword>
<accession>A0A6J6UM62</accession>
<dbReference type="EMBL" id="CAEZZM010000037">
    <property type="protein sequence ID" value="CAB4760158.1"/>
    <property type="molecule type" value="Genomic_DNA"/>
</dbReference>
<reference evidence="9" key="1">
    <citation type="submission" date="2020-05" db="EMBL/GenBank/DDBJ databases">
        <authorList>
            <person name="Chiriac C."/>
            <person name="Salcher M."/>
            <person name="Ghai R."/>
            <person name="Kavagutti S V."/>
        </authorList>
    </citation>
    <scope>NUCLEOTIDE SEQUENCE</scope>
</reference>
<dbReference type="AlphaFoldDB" id="A0A6J6UM62"/>
<dbReference type="Gene3D" id="3.40.50.620">
    <property type="entry name" value="HUPs"/>
    <property type="match status" value="1"/>
</dbReference>
<evidence type="ECO:0000256" key="2">
    <source>
        <dbReference type="ARBA" id="ARBA00007145"/>
    </source>
</evidence>
<evidence type="ECO:0000256" key="3">
    <source>
        <dbReference type="ARBA" id="ARBA00012743"/>
    </source>
</evidence>
<dbReference type="GO" id="GO:0009435">
    <property type="term" value="P:NAD+ biosynthetic process"/>
    <property type="evidence" value="ECO:0007669"/>
    <property type="project" value="UniProtKB-UniPathway"/>
</dbReference>
<dbReference type="InterPro" id="IPR022310">
    <property type="entry name" value="NAD/GMP_synthase"/>
</dbReference>
<keyword evidence="4" id="KW-0436">Ligase</keyword>
<keyword evidence="5" id="KW-0547">Nucleotide-binding</keyword>
<proteinExistence type="inferred from homology"/>
<dbReference type="Pfam" id="PF02540">
    <property type="entry name" value="NAD_synthase"/>
    <property type="match status" value="1"/>
</dbReference>
<comment type="pathway">
    <text evidence="1">Cofactor biosynthesis; NAD(+) biosynthesis; NAD(+) from deamido-NAD(+) (L-Gln route): step 1/1.</text>
</comment>
<dbReference type="Gene3D" id="3.60.110.10">
    <property type="entry name" value="Carbon-nitrogen hydrolase"/>
    <property type="match status" value="1"/>
</dbReference>
<evidence type="ECO:0000256" key="4">
    <source>
        <dbReference type="ARBA" id="ARBA00022598"/>
    </source>
</evidence>
<evidence type="ECO:0000313" key="9">
    <source>
        <dbReference type="EMBL" id="CAB4760158.1"/>
    </source>
</evidence>
<feature type="domain" description="CN hydrolase" evidence="8">
    <location>
        <begin position="9"/>
        <end position="250"/>
    </location>
</feature>
<organism evidence="9">
    <name type="scientific">freshwater metagenome</name>
    <dbReference type="NCBI Taxonomy" id="449393"/>
    <lineage>
        <taxon>unclassified sequences</taxon>
        <taxon>metagenomes</taxon>
        <taxon>ecological metagenomes</taxon>
    </lineage>
</organism>
<dbReference type="CDD" id="cd00553">
    <property type="entry name" value="NAD_synthase"/>
    <property type="match status" value="1"/>
</dbReference>
<dbReference type="PANTHER" id="PTHR23090">
    <property type="entry name" value="NH 3 /GLUTAMINE-DEPENDENT NAD + SYNTHETASE"/>
    <property type="match status" value="1"/>
</dbReference>
<dbReference type="InterPro" id="IPR014729">
    <property type="entry name" value="Rossmann-like_a/b/a_fold"/>
</dbReference>
<evidence type="ECO:0000256" key="5">
    <source>
        <dbReference type="ARBA" id="ARBA00022741"/>
    </source>
</evidence>
<dbReference type="InterPro" id="IPR003694">
    <property type="entry name" value="NAD_synthase"/>
</dbReference>
<dbReference type="SUPFAM" id="SSF56317">
    <property type="entry name" value="Carbon-nitrogen hydrolase"/>
    <property type="match status" value="1"/>
</dbReference>
<dbReference type="GO" id="GO:0005524">
    <property type="term" value="F:ATP binding"/>
    <property type="evidence" value="ECO:0007669"/>
    <property type="project" value="UniProtKB-KW"/>
</dbReference>
<dbReference type="PANTHER" id="PTHR23090:SF9">
    <property type="entry name" value="GLUTAMINE-DEPENDENT NAD(+) SYNTHETASE"/>
    <property type="match status" value="1"/>
</dbReference>
<protein>
    <recommendedName>
        <fullName evidence="3">NAD(+) synthase (glutamine-hydrolyzing)</fullName>
        <ecNumber evidence="3">6.3.5.1</ecNumber>
    </recommendedName>
</protein>
<dbReference type="UniPathway" id="UPA00253">
    <property type="reaction ID" value="UER00334"/>
</dbReference>
<dbReference type="PROSITE" id="PS00920">
    <property type="entry name" value="NITRIL_CHT_1"/>
    <property type="match status" value="1"/>
</dbReference>
<dbReference type="GO" id="GO:0004359">
    <property type="term" value="F:glutaminase activity"/>
    <property type="evidence" value="ECO:0007669"/>
    <property type="project" value="InterPro"/>
</dbReference>
<dbReference type="GO" id="GO:0000257">
    <property type="term" value="F:nitrilase activity"/>
    <property type="evidence" value="ECO:0007669"/>
    <property type="project" value="UniProtKB-ARBA"/>
</dbReference>
<evidence type="ECO:0000256" key="6">
    <source>
        <dbReference type="ARBA" id="ARBA00022840"/>
    </source>
</evidence>
<dbReference type="FunFam" id="3.40.50.620:FF:000106">
    <property type="entry name" value="Glutamine-dependent NAD(+) synthetase"/>
    <property type="match status" value="1"/>
</dbReference>
<comment type="similarity">
    <text evidence="2">In the C-terminal section; belongs to the NAD synthetase family.</text>
</comment>
<dbReference type="HAMAP" id="MF_02090">
    <property type="entry name" value="NadE_glutamine_dep"/>
    <property type="match status" value="1"/>
</dbReference>
<dbReference type="PIRSF" id="PIRSF006630">
    <property type="entry name" value="NADS_GAT"/>
    <property type="match status" value="1"/>
</dbReference>
<dbReference type="GO" id="GO:0005737">
    <property type="term" value="C:cytoplasm"/>
    <property type="evidence" value="ECO:0007669"/>
    <property type="project" value="InterPro"/>
</dbReference>
<dbReference type="Pfam" id="PF00795">
    <property type="entry name" value="CN_hydrolase"/>
    <property type="match status" value="1"/>
</dbReference>
<dbReference type="CDD" id="cd07570">
    <property type="entry name" value="GAT_Gln-NAD-synth"/>
    <property type="match status" value="1"/>
</dbReference>
<dbReference type="InterPro" id="IPR000132">
    <property type="entry name" value="Nitrilase/CN_hydratase_CS"/>
</dbReference>
<dbReference type="InterPro" id="IPR014445">
    <property type="entry name" value="Gln-dep_NAD_synthase"/>
</dbReference>
<keyword evidence="7" id="KW-0520">NAD</keyword>
<dbReference type="InterPro" id="IPR003010">
    <property type="entry name" value="C-N_Hydrolase"/>
</dbReference>
<dbReference type="NCBIfam" id="TIGR00552">
    <property type="entry name" value="nadE"/>
    <property type="match status" value="1"/>
</dbReference>
<dbReference type="SUPFAM" id="SSF52402">
    <property type="entry name" value="Adenine nucleotide alpha hydrolases-like"/>
    <property type="match status" value="1"/>
</dbReference>
<evidence type="ECO:0000256" key="7">
    <source>
        <dbReference type="ARBA" id="ARBA00023027"/>
    </source>
</evidence>
<evidence type="ECO:0000256" key="1">
    <source>
        <dbReference type="ARBA" id="ARBA00005188"/>
    </source>
</evidence>
<dbReference type="GO" id="GO:0003952">
    <property type="term" value="F:NAD+ synthase (glutamine-hydrolyzing) activity"/>
    <property type="evidence" value="ECO:0007669"/>
    <property type="project" value="UniProtKB-EC"/>
</dbReference>
<sequence>MARTDATKLRIALAQVNPTVGDIEANLAKISQLYAASEAAGCDIVMFPELSITGYPPEDLVLKAGFVAANQEAMGNFARTTGTCVAVVGFVDGSTDLELYNAAAVISGGVVHDVYRKQLLPNYSVFDEQRYFTPGDSFSLYQIGGVHVGVTICEDIWDASGPVRQQAQAGAAINININGSPYHRGKIGERAAMIGERAKDNHCAIAYVNQVCGQDELVFDGGSMVFDHTGTLVARSPQFVEDLLIVDIDVASPKLRRGTRVVAISSAPRNKPSDLQAVITKEETDLEQVFGALVLGTRDYVRKNGFTDVVIGLSGGIDSALVAAIAVEALGAQHVHGVSMPSRYSSEGSRTDAAALATALGIDLQTISIEPAFEAYLSMTQQSFAGKQPDLTEENLQSRVRGTTLMALSNKFGWMVLTTGNKSELAVGYFTLYGDSVGGFAVIKDLLKTTVYDLCRHINKRSGREIISEVVITKPPSAELRPDQRDDQSLPAYEVLDPILELYVEQDRTAAEIIAMGFDDALVRRIARLVDTNEYKRRQGAPGVRVSAKAFGKDRRLPITNGYRG</sequence>
<dbReference type="EC" id="6.3.5.1" evidence="3"/>
<gene>
    <name evidence="9" type="ORF">UFOPK2872_00456</name>
</gene>
<name>A0A6J6UM62_9ZZZZ</name>
<dbReference type="NCBIfam" id="NF010588">
    <property type="entry name" value="PRK13981.1"/>
    <property type="match status" value="1"/>
</dbReference>
<dbReference type="PROSITE" id="PS50263">
    <property type="entry name" value="CN_HYDROLASE"/>
    <property type="match status" value="1"/>
</dbReference>
<dbReference type="InterPro" id="IPR036526">
    <property type="entry name" value="C-N_Hydrolase_sf"/>
</dbReference>
<evidence type="ECO:0000259" key="8">
    <source>
        <dbReference type="PROSITE" id="PS50263"/>
    </source>
</evidence>